<gene>
    <name evidence="2" type="ORF">CPT_Palo_029</name>
</gene>
<evidence type="ECO:0000313" key="3">
    <source>
        <dbReference type="Proteomes" id="UP000516590"/>
    </source>
</evidence>
<feature type="region of interest" description="Disordered" evidence="1">
    <location>
        <begin position="246"/>
        <end position="296"/>
    </location>
</feature>
<evidence type="ECO:0000313" key="2">
    <source>
        <dbReference type="EMBL" id="QOE32088.1"/>
    </source>
</evidence>
<dbReference type="EMBL" id="MT708544">
    <property type="protein sequence ID" value="QOE32088.1"/>
    <property type="molecule type" value="Genomic_DNA"/>
</dbReference>
<organism evidence="2 3">
    <name type="scientific">Rhizobium phage Palo</name>
    <dbReference type="NCBI Taxonomy" id="2767573"/>
    <lineage>
        <taxon>Viruses</taxon>
        <taxon>Duplodnaviria</taxon>
        <taxon>Heunggongvirae</taxon>
        <taxon>Uroviricota</taxon>
        <taxon>Caudoviricetes</taxon>
        <taxon>Autographivirales</taxon>
        <taxon>Dunnvirinae</taxon>
        <taxon>Palovirus</taxon>
        <taxon>Palovirus palo</taxon>
    </lineage>
</organism>
<proteinExistence type="predicted"/>
<reference evidence="2 3" key="1">
    <citation type="submission" date="2020-07" db="EMBL/GenBank/DDBJ databases">
        <title>Complete genome sequence of Rhizobium phaseoli phage Palo.</title>
        <authorList>
            <person name="Nabhani A."/>
            <person name="Rushing L."/>
            <person name="Newkirk H."/>
            <person name="Gonzalez C."/>
            <person name="Young R."/>
            <person name="Liu M."/>
        </authorList>
    </citation>
    <scope>NUCLEOTIDE SEQUENCE [LARGE SCALE GENOMIC DNA]</scope>
</reference>
<feature type="compositionally biased region" description="Low complexity" evidence="1">
    <location>
        <begin position="255"/>
        <end position="272"/>
    </location>
</feature>
<dbReference type="Proteomes" id="UP000516590">
    <property type="component" value="Segment"/>
</dbReference>
<keyword evidence="3" id="KW-1185">Reference proteome</keyword>
<protein>
    <submittedName>
        <fullName evidence="2">Uncharacterized protein</fullName>
    </submittedName>
</protein>
<name>A0A7L8G6Y1_9CAUD</name>
<accession>A0A7L8G6Y1</accession>
<evidence type="ECO:0000256" key="1">
    <source>
        <dbReference type="SAM" id="MobiDB-lite"/>
    </source>
</evidence>
<sequence>MSENFKDLINQAKQTENQSEAVAGGNYEYKVPDAGRTVARFIEYIELGDHVTMYQGKPKPAAPQVRVTFELLGKSHISEIDVEGGKKKVANRISVNMPKKQSDKAKFFKLFKAMAAGRTEITHMAEMLTEAFILDVVHAHEGEGDKKKTYANIYTEDQVWKVFAPRRIDDLAGTSEDISHMVPQPIGAPRIFLWGNPTKPTWDSLFIDGYNETKNADGTTTKVSKNWLQEKIMSATNYEGSALQSMLGGLDNLPTSGDSTSSESSKTQTESGNANAGAGTQTSVTASDDPLADLGL</sequence>